<proteinExistence type="predicted"/>
<dbReference type="SMART" id="SM00710">
    <property type="entry name" value="PbH1"/>
    <property type="match status" value="6"/>
</dbReference>
<accession>A0ABV8BTR9</accession>
<dbReference type="RefSeq" id="WP_382372412.1">
    <property type="nucleotide sequence ID" value="NZ_JBHRZI010000011.1"/>
</dbReference>
<feature type="chain" id="PRO_5045219719" evidence="3">
    <location>
        <begin position="20"/>
        <end position="403"/>
    </location>
</feature>
<evidence type="ECO:0000313" key="5">
    <source>
        <dbReference type="EMBL" id="MFC3892651.1"/>
    </source>
</evidence>
<evidence type="ECO:0000256" key="1">
    <source>
        <dbReference type="ARBA" id="ARBA00022737"/>
    </source>
</evidence>
<evidence type="ECO:0000313" key="6">
    <source>
        <dbReference type="Proteomes" id="UP001595690"/>
    </source>
</evidence>
<feature type="region of interest" description="Disordered" evidence="2">
    <location>
        <begin position="352"/>
        <end position="388"/>
    </location>
</feature>
<dbReference type="PANTHER" id="PTHR22990:SF15">
    <property type="entry name" value="F-BOX ONLY PROTEIN 10"/>
    <property type="match status" value="1"/>
</dbReference>
<keyword evidence="6" id="KW-1185">Reference proteome</keyword>
<dbReference type="PANTHER" id="PTHR22990">
    <property type="entry name" value="F-BOX ONLY PROTEIN"/>
    <property type="match status" value="1"/>
</dbReference>
<dbReference type="SUPFAM" id="SSF51126">
    <property type="entry name" value="Pectin lyase-like"/>
    <property type="match status" value="1"/>
</dbReference>
<dbReference type="InterPro" id="IPR006626">
    <property type="entry name" value="PbH1"/>
</dbReference>
<name>A0ABV8BTR9_9PSEU</name>
<dbReference type="PROSITE" id="PS51257">
    <property type="entry name" value="PROKAR_LIPOPROTEIN"/>
    <property type="match status" value="1"/>
</dbReference>
<dbReference type="InterPro" id="IPR051550">
    <property type="entry name" value="SCF-Subunits/Alg-Epimerases"/>
</dbReference>
<dbReference type="InterPro" id="IPR039448">
    <property type="entry name" value="Beta_helix"/>
</dbReference>
<dbReference type="Proteomes" id="UP001595690">
    <property type="component" value="Unassembled WGS sequence"/>
</dbReference>
<evidence type="ECO:0000256" key="3">
    <source>
        <dbReference type="SAM" id="SignalP"/>
    </source>
</evidence>
<evidence type="ECO:0000256" key="2">
    <source>
        <dbReference type="SAM" id="MobiDB-lite"/>
    </source>
</evidence>
<comment type="caution">
    <text evidence="5">The sequence shown here is derived from an EMBL/GenBank/DDBJ whole genome shotgun (WGS) entry which is preliminary data.</text>
</comment>
<dbReference type="InterPro" id="IPR012334">
    <property type="entry name" value="Pectin_lyas_fold"/>
</dbReference>
<sequence length="403" mass="42469">MRAPYTLAAVLLVAGCSSAAQPKLGPEINVPAQLNTIQAAVDAAQEGATILVAPGVYKETVQVRTRGLTIRGAQRGSVIIDGEVKRTNGIVVTAPDVSVQNLTVRNHTLNGVLITGLSENGGMGRGSNGYTKLDTQKFPPLQGFRVSYVTASNNALYGIYAFDAQHGVIEQSYASGSADSGFYVGQCKPCDIVVRGNVAERNAVGYEGTNASGRMYVLGNRFSGNRVGMTSNSDYQEAFVPQEDATFVGNLVSDNSEALSPAQADGAFGLGVGIAGGTKNLLSRNLITGNPGTGVALGSSEDLPPVDNRFDDNVIVRNGQDVLYAATKRAPGRNNCFDDRCYDGVGEPLRNPAAPRGIPFNQVAAPPDQPEMPKDPLPDKAPSVERYGMPTEELFEDRAAVRS</sequence>
<feature type="domain" description="Right handed beta helix" evidence="4">
    <location>
        <begin position="144"/>
        <end position="310"/>
    </location>
</feature>
<dbReference type="Pfam" id="PF13229">
    <property type="entry name" value="Beta_helix"/>
    <property type="match status" value="1"/>
</dbReference>
<dbReference type="Gene3D" id="2.160.20.10">
    <property type="entry name" value="Single-stranded right-handed beta-helix, Pectin lyase-like"/>
    <property type="match status" value="1"/>
</dbReference>
<reference evidence="6" key="1">
    <citation type="journal article" date="2019" name="Int. J. Syst. Evol. Microbiol.">
        <title>The Global Catalogue of Microorganisms (GCM) 10K type strain sequencing project: providing services to taxonomists for standard genome sequencing and annotation.</title>
        <authorList>
            <consortium name="The Broad Institute Genomics Platform"/>
            <consortium name="The Broad Institute Genome Sequencing Center for Infectious Disease"/>
            <person name="Wu L."/>
            <person name="Ma J."/>
        </authorList>
    </citation>
    <scope>NUCLEOTIDE SEQUENCE [LARGE SCALE GENOMIC DNA]</scope>
    <source>
        <strain evidence="6">CGMCC 4.7405</strain>
    </source>
</reference>
<keyword evidence="3" id="KW-0732">Signal</keyword>
<organism evidence="5 6">
    <name type="scientific">Lentzea rhizosphaerae</name>
    <dbReference type="NCBI Taxonomy" id="2041025"/>
    <lineage>
        <taxon>Bacteria</taxon>
        <taxon>Bacillati</taxon>
        <taxon>Actinomycetota</taxon>
        <taxon>Actinomycetes</taxon>
        <taxon>Pseudonocardiales</taxon>
        <taxon>Pseudonocardiaceae</taxon>
        <taxon>Lentzea</taxon>
    </lineage>
</organism>
<protein>
    <submittedName>
        <fullName evidence="5">Nitrous oxide reductase family maturation protein NosD</fullName>
    </submittedName>
</protein>
<keyword evidence="1" id="KW-0677">Repeat</keyword>
<dbReference type="EMBL" id="JBHRZI010000011">
    <property type="protein sequence ID" value="MFC3892651.1"/>
    <property type="molecule type" value="Genomic_DNA"/>
</dbReference>
<feature type="signal peptide" evidence="3">
    <location>
        <begin position="1"/>
        <end position="19"/>
    </location>
</feature>
<evidence type="ECO:0000259" key="4">
    <source>
        <dbReference type="Pfam" id="PF13229"/>
    </source>
</evidence>
<dbReference type="InterPro" id="IPR011050">
    <property type="entry name" value="Pectin_lyase_fold/virulence"/>
</dbReference>
<gene>
    <name evidence="5" type="ORF">ACFOWZ_14305</name>
</gene>